<keyword evidence="1" id="KW-0175">Coiled coil</keyword>
<organism evidence="3 4">
    <name type="scientific">Candidatus Faecivivens stercoripullorum</name>
    <dbReference type="NCBI Taxonomy" id="2840805"/>
    <lineage>
        <taxon>Bacteria</taxon>
        <taxon>Bacillati</taxon>
        <taxon>Bacillota</taxon>
        <taxon>Clostridia</taxon>
        <taxon>Eubacteriales</taxon>
        <taxon>Oscillospiraceae</taxon>
        <taxon>Oscillospiraceae incertae sedis</taxon>
        <taxon>Candidatus Faecivivens</taxon>
    </lineage>
</organism>
<evidence type="ECO:0000313" key="3">
    <source>
        <dbReference type="EMBL" id="HIT93606.1"/>
    </source>
</evidence>
<reference evidence="3" key="2">
    <citation type="journal article" date="2021" name="PeerJ">
        <title>Extensive microbial diversity within the chicken gut microbiome revealed by metagenomics and culture.</title>
        <authorList>
            <person name="Gilroy R."/>
            <person name="Ravi A."/>
            <person name="Getino M."/>
            <person name="Pursley I."/>
            <person name="Horton D.L."/>
            <person name="Alikhan N.F."/>
            <person name="Baker D."/>
            <person name="Gharbi K."/>
            <person name="Hall N."/>
            <person name="Watson M."/>
            <person name="Adriaenssens E.M."/>
            <person name="Foster-Nyarko E."/>
            <person name="Jarju S."/>
            <person name="Secka A."/>
            <person name="Antonio M."/>
            <person name="Oren A."/>
            <person name="Chaudhuri R.R."/>
            <person name="La Ragione R."/>
            <person name="Hildebrand F."/>
            <person name="Pallen M.J."/>
        </authorList>
    </citation>
    <scope>NUCLEOTIDE SEQUENCE</scope>
    <source>
        <strain evidence="3">ChiBcec7-5410</strain>
    </source>
</reference>
<keyword evidence="2" id="KW-0472">Membrane</keyword>
<feature type="coiled-coil region" evidence="1">
    <location>
        <begin position="121"/>
        <end position="148"/>
    </location>
</feature>
<accession>A0A9D1H4Y9</accession>
<evidence type="ECO:0000256" key="2">
    <source>
        <dbReference type="SAM" id="Phobius"/>
    </source>
</evidence>
<comment type="caution">
    <text evidence="3">The sequence shown here is derived from an EMBL/GenBank/DDBJ whole genome shotgun (WGS) entry which is preliminary data.</text>
</comment>
<keyword evidence="2" id="KW-1133">Transmembrane helix</keyword>
<evidence type="ECO:0000256" key="1">
    <source>
        <dbReference type="SAM" id="Coils"/>
    </source>
</evidence>
<dbReference type="EMBL" id="DVLW01000010">
    <property type="protein sequence ID" value="HIT93606.1"/>
    <property type="molecule type" value="Genomic_DNA"/>
</dbReference>
<gene>
    <name evidence="3" type="ORF">IAC43_00310</name>
</gene>
<evidence type="ECO:0000313" key="4">
    <source>
        <dbReference type="Proteomes" id="UP000824160"/>
    </source>
</evidence>
<sequence>MTGVNNTGRKKIMKPEHVKPERLGGCLAFRVPYLESRWVHFVFRLLLSSVVALLILNAVAGKVEQWQETVRLQQLSNVQAELAQAYDLESQAADSGSLTDRREALQLQYTLLGELQQLSPAMTQNNRQQDIQQKIDELDAQIATEYNQAVADWSKVDNGIQAIEVMQSFTRLDEYAGADSWVNLCRMYINTDIGRQLFYGNRLTAWVENYRYWQTVYPGKAEQLPVSFAAIHGSWMCREDQLELMQQQELSQGEGRAGIRCLKASGQQLMGGIANSFPIYPEEIAFDEVVEQGGVSSVECDTQALENVDPASCRLIVSDESGTVSEDLSAIRVLSENVIVIEEGEWKGTYYRILDCA</sequence>
<protein>
    <submittedName>
        <fullName evidence="3">Uncharacterized protein</fullName>
    </submittedName>
</protein>
<name>A0A9D1H4Y9_9FIRM</name>
<feature type="transmembrane region" description="Helical" evidence="2">
    <location>
        <begin position="38"/>
        <end position="59"/>
    </location>
</feature>
<keyword evidence="2" id="KW-0812">Transmembrane</keyword>
<reference evidence="3" key="1">
    <citation type="submission" date="2020-10" db="EMBL/GenBank/DDBJ databases">
        <authorList>
            <person name="Gilroy R."/>
        </authorList>
    </citation>
    <scope>NUCLEOTIDE SEQUENCE</scope>
    <source>
        <strain evidence="3">ChiBcec7-5410</strain>
    </source>
</reference>
<proteinExistence type="predicted"/>
<dbReference type="AlphaFoldDB" id="A0A9D1H4Y9"/>
<dbReference type="Proteomes" id="UP000824160">
    <property type="component" value="Unassembled WGS sequence"/>
</dbReference>